<accession>A0A6J4UHN9</accession>
<sequence>VPASPGGSGRDGCRSRDRRSRLSHQGRGPGQRWPGQPAVLSNGVDVANAWAPAVRLDHPDRDRSARAVPTLAERPQGARDGARLPERPVWRRSRAFDAHLGEGSGQAWLQV</sequence>
<protein>
    <submittedName>
        <fullName evidence="2">Uncharacterized protein</fullName>
    </submittedName>
</protein>
<organism evidence="2">
    <name type="scientific">uncultured Thermomicrobiales bacterium</name>
    <dbReference type="NCBI Taxonomy" id="1645740"/>
    <lineage>
        <taxon>Bacteria</taxon>
        <taxon>Pseudomonadati</taxon>
        <taxon>Thermomicrobiota</taxon>
        <taxon>Thermomicrobia</taxon>
        <taxon>Thermomicrobiales</taxon>
        <taxon>environmental samples</taxon>
    </lineage>
</organism>
<feature type="compositionally biased region" description="Basic and acidic residues" evidence="1">
    <location>
        <begin position="55"/>
        <end position="65"/>
    </location>
</feature>
<feature type="region of interest" description="Disordered" evidence="1">
    <location>
        <begin position="55"/>
        <end position="86"/>
    </location>
</feature>
<feature type="compositionally biased region" description="Gly residues" evidence="1">
    <location>
        <begin position="1"/>
        <end position="10"/>
    </location>
</feature>
<dbReference type="EMBL" id="CADCWK010000066">
    <property type="protein sequence ID" value="CAA9549757.1"/>
    <property type="molecule type" value="Genomic_DNA"/>
</dbReference>
<reference evidence="2" key="1">
    <citation type="submission" date="2020-02" db="EMBL/GenBank/DDBJ databases">
        <authorList>
            <person name="Meier V. D."/>
        </authorList>
    </citation>
    <scope>NUCLEOTIDE SEQUENCE</scope>
    <source>
        <strain evidence="2">AVDCRST_MAG33</strain>
    </source>
</reference>
<feature type="non-terminal residue" evidence="2">
    <location>
        <position position="1"/>
    </location>
</feature>
<evidence type="ECO:0000313" key="2">
    <source>
        <dbReference type="EMBL" id="CAA9549757.1"/>
    </source>
</evidence>
<feature type="compositionally biased region" description="Basic and acidic residues" evidence="1">
    <location>
        <begin position="76"/>
        <end position="86"/>
    </location>
</feature>
<feature type="non-terminal residue" evidence="2">
    <location>
        <position position="111"/>
    </location>
</feature>
<gene>
    <name evidence="2" type="ORF">AVDCRST_MAG33-789</name>
</gene>
<name>A0A6J4UHN9_9BACT</name>
<proteinExistence type="predicted"/>
<evidence type="ECO:0000256" key="1">
    <source>
        <dbReference type="SAM" id="MobiDB-lite"/>
    </source>
</evidence>
<dbReference type="AlphaFoldDB" id="A0A6J4UHN9"/>
<feature type="region of interest" description="Disordered" evidence="1">
    <location>
        <begin position="1"/>
        <end position="40"/>
    </location>
</feature>